<evidence type="ECO:0000256" key="1">
    <source>
        <dbReference type="ARBA" id="ARBA00022603"/>
    </source>
</evidence>
<sequence length="273" mass="30229">MPAAILRKLSRLAPPEVRRVAVGLLTDVRSLPARIVDPDRRGEPWSVIHDVGDGDYRHVGRQIARWLVRFGGLRAESSVLDIGCGTGRVAEHVTKVLGPQGRYLGFDVSEKAIRFCQARFAGDPRFQFHSIDVQNGFYNRAGGIPEDQVRFPADDASVDIAFATSVFTHMRLASVETYIREAARTLRPHGVLLFSAFTLEPGRERSPALPFQPFEPGSAVVNPRAPEQAIAHRREVLEDLVRGAGLRTDVLLRGEWHPPAAYDGGQDLWIAVK</sequence>
<keyword evidence="1 5" id="KW-0489">Methyltransferase</keyword>
<dbReference type="EMBL" id="JBHUEY010000001">
    <property type="protein sequence ID" value="MFD1784180.1"/>
    <property type="molecule type" value="Genomic_DNA"/>
</dbReference>
<name>A0ABW4N4M6_9CAUL</name>
<feature type="domain" description="Methyltransferase type 11" evidence="4">
    <location>
        <begin position="80"/>
        <end position="194"/>
    </location>
</feature>
<evidence type="ECO:0000256" key="2">
    <source>
        <dbReference type="ARBA" id="ARBA00022679"/>
    </source>
</evidence>
<evidence type="ECO:0000259" key="4">
    <source>
        <dbReference type="Pfam" id="PF08241"/>
    </source>
</evidence>
<evidence type="ECO:0000256" key="3">
    <source>
        <dbReference type="ARBA" id="ARBA00022691"/>
    </source>
</evidence>
<dbReference type="Gene3D" id="3.40.50.150">
    <property type="entry name" value="Vaccinia Virus protein VP39"/>
    <property type="match status" value="1"/>
</dbReference>
<dbReference type="Proteomes" id="UP001597237">
    <property type="component" value="Unassembled WGS sequence"/>
</dbReference>
<evidence type="ECO:0000313" key="5">
    <source>
        <dbReference type="EMBL" id="MFD1784180.1"/>
    </source>
</evidence>
<dbReference type="GO" id="GO:0008168">
    <property type="term" value="F:methyltransferase activity"/>
    <property type="evidence" value="ECO:0007669"/>
    <property type="project" value="UniProtKB-KW"/>
</dbReference>
<organism evidence="5 6">
    <name type="scientific">Phenylobacterium terrae</name>
    <dbReference type="NCBI Taxonomy" id="2665495"/>
    <lineage>
        <taxon>Bacteria</taxon>
        <taxon>Pseudomonadati</taxon>
        <taxon>Pseudomonadota</taxon>
        <taxon>Alphaproteobacteria</taxon>
        <taxon>Caulobacterales</taxon>
        <taxon>Caulobacteraceae</taxon>
        <taxon>Phenylobacterium</taxon>
    </lineage>
</organism>
<protein>
    <submittedName>
        <fullName evidence="5">Class I SAM-dependent methyltransferase</fullName>
    </submittedName>
</protein>
<evidence type="ECO:0000313" key="6">
    <source>
        <dbReference type="Proteomes" id="UP001597237"/>
    </source>
</evidence>
<keyword evidence="3" id="KW-0949">S-adenosyl-L-methionine</keyword>
<reference evidence="6" key="1">
    <citation type="journal article" date="2019" name="Int. J. Syst. Evol. Microbiol.">
        <title>The Global Catalogue of Microorganisms (GCM) 10K type strain sequencing project: providing services to taxonomists for standard genome sequencing and annotation.</title>
        <authorList>
            <consortium name="The Broad Institute Genomics Platform"/>
            <consortium name="The Broad Institute Genome Sequencing Center for Infectious Disease"/>
            <person name="Wu L."/>
            <person name="Ma J."/>
        </authorList>
    </citation>
    <scope>NUCLEOTIDE SEQUENCE [LARGE SCALE GENOMIC DNA]</scope>
    <source>
        <strain evidence="6">DFY28</strain>
    </source>
</reference>
<dbReference type="PANTHER" id="PTHR43464:SF19">
    <property type="entry name" value="UBIQUINONE BIOSYNTHESIS O-METHYLTRANSFERASE, MITOCHONDRIAL"/>
    <property type="match status" value="1"/>
</dbReference>
<dbReference type="GO" id="GO:0032259">
    <property type="term" value="P:methylation"/>
    <property type="evidence" value="ECO:0007669"/>
    <property type="project" value="UniProtKB-KW"/>
</dbReference>
<dbReference type="InterPro" id="IPR029063">
    <property type="entry name" value="SAM-dependent_MTases_sf"/>
</dbReference>
<accession>A0ABW4N4M6</accession>
<dbReference type="PANTHER" id="PTHR43464">
    <property type="entry name" value="METHYLTRANSFERASE"/>
    <property type="match status" value="1"/>
</dbReference>
<dbReference type="RefSeq" id="WP_377283867.1">
    <property type="nucleotide sequence ID" value="NZ_JBHRSI010000009.1"/>
</dbReference>
<dbReference type="InterPro" id="IPR013216">
    <property type="entry name" value="Methyltransf_11"/>
</dbReference>
<keyword evidence="6" id="KW-1185">Reference proteome</keyword>
<gene>
    <name evidence="5" type="ORF">ACFSC0_12300</name>
</gene>
<dbReference type="SUPFAM" id="SSF53335">
    <property type="entry name" value="S-adenosyl-L-methionine-dependent methyltransferases"/>
    <property type="match status" value="1"/>
</dbReference>
<proteinExistence type="predicted"/>
<dbReference type="Pfam" id="PF08241">
    <property type="entry name" value="Methyltransf_11"/>
    <property type="match status" value="1"/>
</dbReference>
<comment type="caution">
    <text evidence="5">The sequence shown here is derived from an EMBL/GenBank/DDBJ whole genome shotgun (WGS) entry which is preliminary data.</text>
</comment>
<keyword evidence="2" id="KW-0808">Transferase</keyword>
<dbReference type="CDD" id="cd02440">
    <property type="entry name" value="AdoMet_MTases"/>
    <property type="match status" value="1"/>
</dbReference>